<evidence type="ECO:0000256" key="2">
    <source>
        <dbReference type="SAM" id="SignalP"/>
    </source>
</evidence>
<evidence type="ECO:0000313" key="3">
    <source>
        <dbReference type="EMBL" id="SMX80058.1"/>
    </source>
</evidence>
<dbReference type="RefSeq" id="WP_101555133.1">
    <property type="nucleotide sequence ID" value="NZ_FXZA01000007.1"/>
</dbReference>
<evidence type="ECO:0000256" key="1">
    <source>
        <dbReference type="SAM" id="MobiDB-lite"/>
    </source>
</evidence>
<accession>A0A2H1IY32</accession>
<organism evidence="3 4">
    <name type="scientific">Brevibacterium linens</name>
    <dbReference type="NCBI Taxonomy" id="1703"/>
    <lineage>
        <taxon>Bacteria</taxon>
        <taxon>Bacillati</taxon>
        <taxon>Actinomycetota</taxon>
        <taxon>Actinomycetes</taxon>
        <taxon>Micrococcales</taxon>
        <taxon>Brevibacteriaceae</taxon>
        <taxon>Brevibacterium</taxon>
    </lineage>
</organism>
<proteinExistence type="predicted"/>
<sequence length="154" mass="15692">MPAFISTHAAKWGVAALAGLTSLGLAVGPASASVDSAPAPSAAQAPAPSAAQAPQSSGHPKGAVKYADKLITAYGIGDDSVMDRLATRNVVAALAEHNDGHATRWHRTSADSGKGYTWVSYTNLDTHEVMTLTVRDTTPVGKGGDAVREVESVG</sequence>
<feature type="chain" id="PRO_5013782844" evidence="2">
    <location>
        <begin position="33"/>
        <end position="154"/>
    </location>
</feature>
<reference evidence="3 4" key="1">
    <citation type="submission" date="2017-03" db="EMBL/GenBank/DDBJ databases">
        <authorList>
            <person name="Afonso C.L."/>
            <person name="Miller P.J."/>
            <person name="Scott M.A."/>
            <person name="Spackman E."/>
            <person name="Goraichik I."/>
            <person name="Dimitrov K.M."/>
            <person name="Suarez D.L."/>
            <person name="Swayne D.E."/>
        </authorList>
    </citation>
    <scope>NUCLEOTIDE SEQUENCE [LARGE SCALE GENOMIC DNA]</scope>
    <source>
        <strain evidence="3 4">Mu101</strain>
    </source>
</reference>
<protein>
    <submittedName>
        <fullName evidence="3">Uncharacterized protein</fullName>
    </submittedName>
</protein>
<feature type="signal peptide" evidence="2">
    <location>
        <begin position="1"/>
        <end position="32"/>
    </location>
</feature>
<name>A0A2H1IY32_BRELN</name>
<gene>
    <name evidence="3" type="ORF">BLIN101_01706</name>
</gene>
<dbReference type="EMBL" id="FXZA01000007">
    <property type="protein sequence ID" value="SMX80058.1"/>
    <property type="molecule type" value="Genomic_DNA"/>
</dbReference>
<dbReference type="Proteomes" id="UP000234498">
    <property type="component" value="Unassembled WGS sequence"/>
</dbReference>
<feature type="region of interest" description="Disordered" evidence="1">
    <location>
        <begin position="34"/>
        <end position="62"/>
    </location>
</feature>
<keyword evidence="2" id="KW-0732">Signal</keyword>
<dbReference type="AlphaFoldDB" id="A0A2H1IY32"/>
<dbReference type="OrthoDB" id="4807787at2"/>
<feature type="compositionally biased region" description="Low complexity" evidence="1">
    <location>
        <begin position="34"/>
        <end position="57"/>
    </location>
</feature>
<evidence type="ECO:0000313" key="4">
    <source>
        <dbReference type="Proteomes" id="UP000234498"/>
    </source>
</evidence>